<name>A0A165Y3T8_9AGAM</name>
<dbReference type="AlphaFoldDB" id="A0A165Y3T8"/>
<proteinExistence type="predicted"/>
<protein>
    <submittedName>
        <fullName evidence="1">Uncharacterized protein</fullName>
    </submittedName>
</protein>
<dbReference type="Proteomes" id="UP000076798">
    <property type="component" value="Unassembled WGS sequence"/>
</dbReference>
<dbReference type="EMBL" id="KV428289">
    <property type="protein sequence ID" value="KZT32852.1"/>
    <property type="molecule type" value="Genomic_DNA"/>
</dbReference>
<organism evidence="1 2">
    <name type="scientific">Sistotremastrum suecicum HHB10207 ss-3</name>
    <dbReference type="NCBI Taxonomy" id="1314776"/>
    <lineage>
        <taxon>Eukaryota</taxon>
        <taxon>Fungi</taxon>
        <taxon>Dikarya</taxon>
        <taxon>Basidiomycota</taxon>
        <taxon>Agaricomycotina</taxon>
        <taxon>Agaricomycetes</taxon>
        <taxon>Sistotremastrales</taxon>
        <taxon>Sistotremastraceae</taxon>
        <taxon>Sistotremastrum</taxon>
    </lineage>
</organism>
<accession>A0A165Y3T8</accession>
<sequence length="91" mass="10257">MTIVIQIRFRCVWGAFDLYIRAIAVDFIFDNSVSLDVVWIFEGFVVFLPQPWQGITPPITPRLRPMADDSLMDIDDIEGMMGGDDESAGSD</sequence>
<reference evidence="1 2" key="1">
    <citation type="journal article" date="2016" name="Mol. Biol. Evol.">
        <title>Comparative Genomics of Early-Diverging Mushroom-Forming Fungi Provides Insights into the Origins of Lignocellulose Decay Capabilities.</title>
        <authorList>
            <person name="Nagy L.G."/>
            <person name="Riley R."/>
            <person name="Tritt A."/>
            <person name="Adam C."/>
            <person name="Daum C."/>
            <person name="Floudas D."/>
            <person name="Sun H."/>
            <person name="Yadav J.S."/>
            <person name="Pangilinan J."/>
            <person name="Larsson K.H."/>
            <person name="Matsuura K."/>
            <person name="Barry K."/>
            <person name="Labutti K."/>
            <person name="Kuo R."/>
            <person name="Ohm R.A."/>
            <person name="Bhattacharya S.S."/>
            <person name="Shirouzu T."/>
            <person name="Yoshinaga Y."/>
            <person name="Martin F.M."/>
            <person name="Grigoriev I.V."/>
            <person name="Hibbett D.S."/>
        </authorList>
    </citation>
    <scope>NUCLEOTIDE SEQUENCE [LARGE SCALE GENOMIC DNA]</scope>
    <source>
        <strain evidence="1 2">HHB10207 ss-3</strain>
    </source>
</reference>
<gene>
    <name evidence="1" type="ORF">SISSUDRAFT_1066610</name>
</gene>
<keyword evidence="2" id="KW-1185">Reference proteome</keyword>
<evidence type="ECO:0000313" key="2">
    <source>
        <dbReference type="Proteomes" id="UP000076798"/>
    </source>
</evidence>
<evidence type="ECO:0000313" key="1">
    <source>
        <dbReference type="EMBL" id="KZT32852.1"/>
    </source>
</evidence>